<feature type="transmembrane region" description="Helical" evidence="1">
    <location>
        <begin position="7"/>
        <end position="28"/>
    </location>
</feature>
<accession>A0ABR9Z8Y5</accession>
<dbReference type="Proteomes" id="UP000726136">
    <property type="component" value="Unassembled WGS sequence"/>
</dbReference>
<reference evidence="2 3" key="1">
    <citation type="journal article" date="2021" name="PeerJ">
        <title>Analysis of 44 Vibrio anguillarum genomes reveals high genetic diversity.</title>
        <authorList>
            <person name="Hansen M.J."/>
            <person name="Dalsgaard I."/>
        </authorList>
    </citation>
    <scope>NUCLEOTIDE SEQUENCE [LARGE SCALE GENOMIC DNA]</scope>
    <source>
        <strain evidence="2 3">040915-1/1B</strain>
    </source>
</reference>
<keyword evidence="3" id="KW-1185">Reference proteome</keyword>
<comment type="caution">
    <text evidence="2">The sequence shown here is derived from an EMBL/GenBank/DDBJ whole genome shotgun (WGS) entry which is preliminary data.</text>
</comment>
<sequence length="309" mass="33987">MSDMKKVLLYAIIPAIIAGLFALIPKVYDEMNEPKANLEYSIFQGPLLKAGEQYKTIVSIEVENTGKKVLSNVVAIVDSYADIESENLTSSMGFEPKLTSVDSVKVSAGKMHPNDKFSLSLMLSSQTNILPPKIALRADEVVGTIKSSKKDNSKNVSFFSSLLSGMSVFVMSAYFIVKSRFGTTLPSILSKHDNLFYIAAKVGSKDLVDAISKQGGSLTYLRFSDIIFYLGESGELKKQDAINGLECLLLVDEIAASSRKHIERNLTVLSDTEINAEHLASLRQKSKSIKNSFELRNSIDEHLNLAEVF</sequence>
<name>A0ABR9Z8Y5_VIBAN</name>
<evidence type="ECO:0000256" key="1">
    <source>
        <dbReference type="SAM" id="Phobius"/>
    </source>
</evidence>
<dbReference type="EMBL" id="RDPI01000028">
    <property type="protein sequence ID" value="MBF4374909.1"/>
    <property type="molecule type" value="Genomic_DNA"/>
</dbReference>
<keyword evidence="1" id="KW-0472">Membrane</keyword>
<feature type="transmembrane region" description="Helical" evidence="1">
    <location>
        <begin position="156"/>
        <end position="177"/>
    </location>
</feature>
<dbReference type="RefSeq" id="WP_194664059.1">
    <property type="nucleotide sequence ID" value="NZ_RDPI01000028.1"/>
</dbReference>
<gene>
    <name evidence="2" type="ORF">EAY46_17700</name>
</gene>
<keyword evidence="1" id="KW-0812">Transmembrane</keyword>
<proteinExistence type="predicted"/>
<keyword evidence="1" id="KW-1133">Transmembrane helix</keyword>
<protein>
    <submittedName>
        <fullName evidence="2">Uncharacterized protein</fullName>
    </submittedName>
</protein>
<organism evidence="2 3">
    <name type="scientific">Vibrio anguillarum</name>
    <name type="common">Listonella anguillarum</name>
    <dbReference type="NCBI Taxonomy" id="55601"/>
    <lineage>
        <taxon>Bacteria</taxon>
        <taxon>Pseudomonadati</taxon>
        <taxon>Pseudomonadota</taxon>
        <taxon>Gammaproteobacteria</taxon>
        <taxon>Vibrionales</taxon>
        <taxon>Vibrionaceae</taxon>
        <taxon>Vibrio</taxon>
    </lineage>
</organism>
<evidence type="ECO:0000313" key="2">
    <source>
        <dbReference type="EMBL" id="MBF4374909.1"/>
    </source>
</evidence>
<evidence type="ECO:0000313" key="3">
    <source>
        <dbReference type="Proteomes" id="UP000726136"/>
    </source>
</evidence>